<accession>A0A2I1JWD0</accession>
<dbReference type="OrthoDB" id="9801219at2"/>
<evidence type="ECO:0000313" key="8">
    <source>
        <dbReference type="EMBL" id="PKY87685.1"/>
    </source>
</evidence>
<dbReference type="PANTHER" id="PTHR46566:SF5">
    <property type="entry name" value="1-PHOSPHOFRUCTOKINASE"/>
    <property type="match status" value="1"/>
</dbReference>
<comment type="similarity">
    <text evidence="6">Belongs to the carbohydrate kinase PfkB family. LacC subfamily.</text>
</comment>
<evidence type="ECO:0000256" key="1">
    <source>
        <dbReference type="ARBA" id="ARBA00005380"/>
    </source>
</evidence>
<dbReference type="Pfam" id="PF00294">
    <property type="entry name" value="PfkB"/>
    <property type="match status" value="1"/>
</dbReference>
<dbReference type="PIRSF" id="PIRSF000535">
    <property type="entry name" value="1PFK/6PFK/LacC"/>
    <property type="match status" value="1"/>
</dbReference>
<evidence type="ECO:0000256" key="2">
    <source>
        <dbReference type="ARBA" id="ARBA00022679"/>
    </source>
</evidence>
<keyword evidence="2 6" id="KW-0808">Transferase</keyword>
<proteinExistence type="inferred from homology"/>
<dbReference type="AlphaFoldDB" id="A0A2I1JWD0"/>
<dbReference type="InterPro" id="IPR029056">
    <property type="entry name" value="Ribokinase-like"/>
</dbReference>
<comment type="similarity">
    <text evidence="1">Belongs to the carbohydrate kinase pfkB family.</text>
</comment>
<dbReference type="SUPFAM" id="SSF53613">
    <property type="entry name" value="Ribokinase-like"/>
    <property type="match status" value="1"/>
</dbReference>
<dbReference type="EC" id="2.7.1.144" evidence="6"/>
<dbReference type="Proteomes" id="UP000234384">
    <property type="component" value="Unassembled WGS sequence"/>
</dbReference>
<reference evidence="8 9" key="1">
    <citation type="submission" date="2017-12" db="EMBL/GenBank/DDBJ databases">
        <title>Phylogenetic diversity of female urinary microbiome.</title>
        <authorList>
            <person name="Thomas-White K."/>
            <person name="Wolfe A.J."/>
        </authorList>
    </citation>
    <scope>NUCLEOTIDE SEQUENCE [LARGE SCALE GENOMIC DNA]</scope>
    <source>
        <strain evidence="8 9">UMB0898</strain>
    </source>
</reference>
<evidence type="ECO:0000256" key="6">
    <source>
        <dbReference type="PIRNR" id="PIRNR000535"/>
    </source>
</evidence>
<comment type="caution">
    <text evidence="8">The sequence shown here is derived from an EMBL/GenBank/DDBJ whole genome shotgun (WGS) entry which is preliminary data.</text>
</comment>
<dbReference type="Gene3D" id="3.40.1190.20">
    <property type="match status" value="1"/>
</dbReference>
<dbReference type="CDD" id="cd01164">
    <property type="entry name" value="FruK_PfkB_like"/>
    <property type="match status" value="1"/>
</dbReference>
<comment type="catalytic activity">
    <reaction evidence="6">
        <text>D-tagatofuranose 6-phosphate + ATP = D-tagatofuranose 1,6-bisphosphate + ADP + H(+)</text>
        <dbReference type="Rhea" id="RHEA:12420"/>
        <dbReference type="ChEBI" id="CHEBI:15378"/>
        <dbReference type="ChEBI" id="CHEBI:30616"/>
        <dbReference type="ChEBI" id="CHEBI:58694"/>
        <dbReference type="ChEBI" id="CHEBI:58695"/>
        <dbReference type="ChEBI" id="CHEBI:456216"/>
        <dbReference type="EC" id="2.7.1.144"/>
    </reaction>
</comment>
<dbReference type="GO" id="GO:0008443">
    <property type="term" value="F:phosphofructokinase activity"/>
    <property type="evidence" value="ECO:0007669"/>
    <property type="project" value="TreeGrafter"/>
</dbReference>
<dbReference type="NCBIfam" id="TIGR03168">
    <property type="entry name" value="1-PFK"/>
    <property type="match status" value="1"/>
</dbReference>
<dbReference type="RefSeq" id="WP_101954652.1">
    <property type="nucleotide sequence ID" value="NZ_PKHE01000021.1"/>
</dbReference>
<name>A0A2I1JWD0_9LACT</name>
<evidence type="ECO:0000256" key="5">
    <source>
        <dbReference type="ARBA" id="ARBA00022840"/>
    </source>
</evidence>
<evidence type="ECO:0000313" key="9">
    <source>
        <dbReference type="Proteomes" id="UP000234384"/>
    </source>
</evidence>
<dbReference type="GO" id="GO:0005988">
    <property type="term" value="P:lactose metabolic process"/>
    <property type="evidence" value="ECO:0007669"/>
    <property type="project" value="UniProtKB-KW"/>
</dbReference>
<dbReference type="InterPro" id="IPR002173">
    <property type="entry name" value="Carboh/pur_kinase_PfkB_CS"/>
</dbReference>
<protein>
    <recommendedName>
        <fullName evidence="6">Tagatose-6-phosphate kinase</fullName>
        <ecNumber evidence="6">2.7.1.144</ecNumber>
    </recommendedName>
</protein>
<evidence type="ECO:0000256" key="4">
    <source>
        <dbReference type="ARBA" id="ARBA00022777"/>
    </source>
</evidence>
<dbReference type="GO" id="GO:2001059">
    <property type="term" value="P:D-tagatose 6-phosphate catabolic process"/>
    <property type="evidence" value="ECO:0007669"/>
    <property type="project" value="UniProtKB-UniPathway"/>
</dbReference>
<feature type="domain" description="Carbohydrate kinase PfkB" evidence="7">
    <location>
        <begin position="11"/>
        <end position="294"/>
    </location>
</feature>
<gene>
    <name evidence="8" type="ORF">CYJ57_06815</name>
</gene>
<evidence type="ECO:0000259" key="7">
    <source>
        <dbReference type="Pfam" id="PF00294"/>
    </source>
</evidence>
<keyword evidence="5 6" id="KW-0067">ATP-binding</keyword>
<dbReference type="GO" id="GO:0009024">
    <property type="term" value="F:tagatose-6-phosphate kinase activity"/>
    <property type="evidence" value="ECO:0007669"/>
    <property type="project" value="UniProtKB-EC"/>
</dbReference>
<dbReference type="InterPro" id="IPR017583">
    <property type="entry name" value="Tagatose/fructose_Pkinase"/>
</dbReference>
<keyword evidence="3 6" id="KW-0547">Nucleotide-binding</keyword>
<dbReference type="PANTHER" id="PTHR46566">
    <property type="entry name" value="1-PHOSPHOFRUCTOKINASE-RELATED"/>
    <property type="match status" value="1"/>
</dbReference>
<dbReference type="PROSITE" id="PS00584">
    <property type="entry name" value="PFKB_KINASES_2"/>
    <property type="match status" value="1"/>
</dbReference>
<evidence type="ECO:0000256" key="3">
    <source>
        <dbReference type="ARBA" id="ARBA00022741"/>
    </source>
</evidence>
<dbReference type="GO" id="GO:0005829">
    <property type="term" value="C:cytosol"/>
    <property type="evidence" value="ECO:0007669"/>
    <property type="project" value="TreeGrafter"/>
</dbReference>
<dbReference type="InterPro" id="IPR011611">
    <property type="entry name" value="PfkB_dom"/>
</dbReference>
<dbReference type="UniPathway" id="UPA00704">
    <property type="reaction ID" value="UER00715"/>
</dbReference>
<dbReference type="EMBL" id="PKHE01000021">
    <property type="protein sequence ID" value="PKY87685.1"/>
    <property type="molecule type" value="Genomic_DNA"/>
</dbReference>
<organism evidence="8 9">
    <name type="scientific">Falseniella ignava</name>
    <dbReference type="NCBI Taxonomy" id="137730"/>
    <lineage>
        <taxon>Bacteria</taxon>
        <taxon>Bacillati</taxon>
        <taxon>Bacillota</taxon>
        <taxon>Bacilli</taxon>
        <taxon>Lactobacillales</taxon>
        <taxon>Aerococcaceae</taxon>
        <taxon>Falseniella</taxon>
    </lineage>
</organism>
<comment type="pathway">
    <text evidence="6">Carbohydrate metabolism; D-tagatose 6-phosphate degradation; D-glyceraldehyde 3-phosphate and glycerone phosphate from D-tagatose 6-phosphate: step 1/2.</text>
</comment>
<keyword evidence="4" id="KW-0418">Kinase</keyword>
<keyword evidence="6" id="KW-0423">Lactose metabolism</keyword>
<dbReference type="GO" id="GO:0005524">
    <property type="term" value="F:ATP binding"/>
    <property type="evidence" value="ECO:0007669"/>
    <property type="project" value="UniProtKB-KW"/>
</dbReference>
<sequence length="314" mass="35003">MILTITLNPSMDYVYRRDTFVLGEHNRFENPHKMPGGKGINAARAISYLGGDVICFTTLAGLNGEHIKTMLDSEKFTYINHEINGESRNAITVMHDGAKQTEIVEAGPELSTKEEKEIFDQIDLILNNNSYKVVTINGSVNSRNDSLYLNLLKKIKNEHPDIFLLMDVSGQQLKNIVNSKDIHPYFIKPNIVEFSELVNKEFADKDELIHFLKNFDTNINLLLISCGEHGAVVKYKDNIYNVEIPKVKVVNPTGSGDSTVAGVAYAIDNDYDFESMIKLAMASGMSNAMEKGVGVVNKEVVSELIKKISVDLIV</sequence>